<comment type="caution">
    <text evidence="7">The sequence shown here is derived from an EMBL/GenBank/DDBJ whole genome shotgun (WGS) entry which is preliminary data.</text>
</comment>
<feature type="compositionally biased region" description="Polar residues" evidence="4">
    <location>
        <begin position="199"/>
        <end position="208"/>
    </location>
</feature>
<dbReference type="EMBL" id="JAINUG010000003">
    <property type="protein sequence ID" value="KAJ8417626.1"/>
    <property type="molecule type" value="Genomic_DNA"/>
</dbReference>
<keyword evidence="2 3" id="KW-0175">Coiled coil</keyword>
<dbReference type="Gene3D" id="1.10.472.80">
    <property type="entry name" value="Ypt/Rab-GAP domain of gyp1p, domain 3"/>
    <property type="match status" value="1"/>
</dbReference>
<dbReference type="InterPro" id="IPR035969">
    <property type="entry name" value="Rab-GAP_TBC_sf"/>
</dbReference>
<keyword evidence="1" id="KW-0343">GTPase activation</keyword>
<evidence type="ECO:0000256" key="1">
    <source>
        <dbReference type="ARBA" id="ARBA00022468"/>
    </source>
</evidence>
<keyword evidence="8" id="KW-1185">Reference proteome</keyword>
<feature type="compositionally biased region" description="Basic and acidic residues" evidence="4">
    <location>
        <begin position="398"/>
        <end position="411"/>
    </location>
</feature>
<dbReference type="Pfam" id="PF00169">
    <property type="entry name" value="PH"/>
    <property type="match status" value="1"/>
</dbReference>
<dbReference type="CDD" id="cd01265">
    <property type="entry name" value="PH_TBC1D2A"/>
    <property type="match status" value="1"/>
</dbReference>
<dbReference type="SMART" id="SM00164">
    <property type="entry name" value="TBC"/>
    <property type="match status" value="1"/>
</dbReference>
<feature type="region of interest" description="Disordered" evidence="4">
    <location>
        <begin position="1"/>
        <end position="29"/>
    </location>
</feature>
<dbReference type="InterPro" id="IPR011993">
    <property type="entry name" value="PH-like_dom_sf"/>
</dbReference>
<feature type="region of interest" description="Disordered" evidence="4">
    <location>
        <begin position="473"/>
        <end position="510"/>
    </location>
</feature>
<dbReference type="SUPFAM" id="SSF47923">
    <property type="entry name" value="Ypt/Rab-GAP domain of gyp1p"/>
    <property type="match status" value="2"/>
</dbReference>
<evidence type="ECO:0008006" key="9">
    <source>
        <dbReference type="Google" id="ProtNLM"/>
    </source>
</evidence>
<evidence type="ECO:0000259" key="6">
    <source>
        <dbReference type="PROSITE" id="PS50086"/>
    </source>
</evidence>
<feature type="region of interest" description="Disordered" evidence="4">
    <location>
        <begin position="189"/>
        <end position="208"/>
    </location>
</feature>
<dbReference type="Gene3D" id="2.30.29.30">
    <property type="entry name" value="Pleckstrin-homology domain (PH domain)/Phosphotyrosine-binding domain (PTB)"/>
    <property type="match status" value="1"/>
</dbReference>
<organism evidence="7 8">
    <name type="scientific">Aldrovandia affinis</name>
    <dbReference type="NCBI Taxonomy" id="143900"/>
    <lineage>
        <taxon>Eukaryota</taxon>
        <taxon>Metazoa</taxon>
        <taxon>Chordata</taxon>
        <taxon>Craniata</taxon>
        <taxon>Vertebrata</taxon>
        <taxon>Euteleostomi</taxon>
        <taxon>Actinopterygii</taxon>
        <taxon>Neopterygii</taxon>
        <taxon>Teleostei</taxon>
        <taxon>Notacanthiformes</taxon>
        <taxon>Halosauridae</taxon>
        <taxon>Aldrovandia</taxon>
    </lineage>
</organism>
<evidence type="ECO:0000256" key="3">
    <source>
        <dbReference type="SAM" id="Coils"/>
    </source>
</evidence>
<evidence type="ECO:0000313" key="8">
    <source>
        <dbReference type="Proteomes" id="UP001221898"/>
    </source>
</evidence>
<feature type="coiled-coil region" evidence="3">
    <location>
        <begin position="315"/>
        <end position="356"/>
    </location>
</feature>
<evidence type="ECO:0000256" key="4">
    <source>
        <dbReference type="SAM" id="MobiDB-lite"/>
    </source>
</evidence>
<dbReference type="SUPFAM" id="SSF50729">
    <property type="entry name" value="PH domain-like"/>
    <property type="match status" value="1"/>
</dbReference>
<dbReference type="GO" id="GO:0031410">
    <property type="term" value="C:cytoplasmic vesicle"/>
    <property type="evidence" value="ECO:0007669"/>
    <property type="project" value="UniProtKB-ARBA"/>
</dbReference>
<sequence>MHGGDESEVNSPWSSGIPATKSIETSDVEGTKEQASRLCGYLNKLVGKGPLRGFKSRWFVYDPRTCYLYYFRTPQDALPLGYIEIADASFCYDVEGEEGQFEIHTSGKEFLLKAQNAQVMRYWLQQLQQMRWEFCTVRGGSGSRDSWSSPALPQPHSGLVARAAESSALERPSETMEKVRSDFAVETSAEGQVGVHTARSPSSALLPTTTINRSFRQWGTELRNSMSQFRPGRGGESRRSIFHKGRADEWETIDPPEHGPPQDGHRKPSSDTHRNSASSPFTFDFGRSSTRSRRPFPWGPAISGGPGSGTDTVLVECNESKMSEVELRLQSQEEELGLLREELANQKELVRILQQSLMGPQWGRSPMAPTETQDTPTETQDTPTETQDTPTETQDTPTETRDTPTETRDTPTETQDTPTETRDTPTETRDTPTGTQDIPTETRDTPTETRDIPTEPLDMPIDMATEHQYMATELPSDTPTDTSTEPLDTPTDAPRDTPADPPDTSESSLEQECGHVQALRCHLEKLVREKTGLEGELACLRGRVGQVSEQLAMLMETIQAKDQVIMQLSQQGGDTPVADCNWLTSTAQELQELDRLRDSLQGYKSQNKFLNKEILELSVLRHNAETREKALEAKYSCLEAKLCQVESKYLVLLQEVRTPVCSESPARELISRLLEDALQMDNSEEEENPVFEPHPVSEYDVYGFKTVPEDDEEERLVAKVRALDLRSLSLAEQEASVAVRWENYLAGTMTRRWRAPPELKALVRGGVPHEHRSKVWRRCVALHTRKLREGAAPGYYEGLLAVAREKQNPASKQIELDLLRTLPNNKHYTCPASEGIQKLRNVLLAFSWRNPDIGYCQGLNRLAAIALLYLEEEESFWCMVSIVEVFMPRDYYTKTLLGSQVDQRVLKDLMSEKLPRLHAHFEQHKVDFSLITFNWFLVLFVDSVVSDILFKIWDAFLYEGPKIIFRFALALFKYSEEEFLKLQDSTAIFKYLRYFTRTILNARKLMAIAFAGMNPFPLRLIQNRRTFHLERVRLELTELEAFRQTFLRERETTPNSRSLLSDDEEDT</sequence>
<dbReference type="InterPro" id="IPR050302">
    <property type="entry name" value="Rab_GAP_TBC_domain"/>
</dbReference>
<dbReference type="Gene3D" id="1.10.8.270">
    <property type="entry name" value="putative rabgap domain of human tbc1 domain family member 14 like domains"/>
    <property type="match status" value="1"/>
</dbReference>
<dbReference type="InterPro" id="IPR001849">
    <property type="entry name" value="PH_domain"/>
</dbReference>
<dbReference type="GO" id="GO:0031267">
    <property type="term" value="F:small GTPase binding"/>
    <property type="evidence" value="ECO:0007669"/>
    <property type="project" value="TreeGrafter"/>
</dbReference>
<feature type="domain" description="PH" evidence="5">
    <location>
        <begin position="35"/>
        <end position="132"/>
    </location>
</feature>
<feature type="coiled-coil region" evidence="3">
    <location>
        <begin position="516"/>
        <end position="543"/>
    </location>
</feature>
<feature type="compositionally biased region" description="Basic and acidic residues" evidence="4">
    <location>
        <begin position="419"/>
        <end position="430"/>
    </location>
</feature>
<feature type="compositionally biased region" description="Low complexity" evidence="4">
    <location>
        <begin position="369"/>
        <end position="397"/>
    </location>
</feature>
<feature type="coiled-coil region" evidence="3">
    <location>
        <begin position="593"/>
        <end position="641"/>
    </location>
</feature>
<feature type="compositionally biased region" description="Basic and acidic residues" evidence="4">
    <location>
        <begin position="440"/>
        <end position="453"/>
    </location>
</feature>
<feature type="region of interest" description="Disordered" evidence="4">
    <location>
        <begin position="360"/>
        <end position="458"/>
    </location>
</feature>
<feature type="region of interest" description="Disordered" evidence="4">
    <location>
        <begin position="246"/>
        <end position="311"/>
    </location>
</feature>
<accession>A0AAD7X1F9</accession>
<dbReference type="PANTHER" id="PTHR47219:SF20">
    <property type="entry name" value="TBC1 DOMAIN FAMILY MEMBER 2B"/>
    <property type="match status" value="1"/>
</dbReference>
<feature type="compositionally biased region" description="Low complexity" evidence="4">
    <location>
        <begin position="473"/>
        <end position="492"/>
    </location>
</feature>
<feature type="domain" description="Rab-GAP TBC" evidence="6">
    <location>
        <begin position="766"/>
        <end position="960"/>
    </location>
</feature>
<protein>
    <recommendedName>
        <fullName evidence="9">TBC1 domain family member 2B</fullName>
    </recommendedName>
</protein>
<evidence type="ECO:0000259" key="5">
    <source>
        <dbReference type="PROSITE" id="PS50003"/>
    </source>
</evidence>
<name>A0AAD7X1F9_9TELE</name>
<evidence type="ECO:0000256" key="2">
    <source>
        <dbReference type="ARBA" id="ARBA00023054"/>
    </source>
</evidence>
<dbReference type="InterPro" id="IPR000195">
    <property type="entry name" value="Rab-GAP-TBC_dom"/>
</dbReference>
<dbReference type="FunFam" id="1.10.472.80:FF:000018">
    <property type="entry name" value="TBC1 domain family member 2B"/>
    <property type="match status" value="1"/>
</dbReference>
<gene>
    <name evidence="7" type="ORF">AAFF_G00224690</name>
</gene>
<dbReference type="PROSITE" id="PS50086">
    <property type="entry name" value="TBC_RABGAP"/>
    <property type="match status" value="1"/>
</dbReference>
<dbReference type="PANTHER" id="PTHR47219">
    <property type="entry name" value="RAB GTPASE-ACTIVATING PROTEIN 1-LIKE"/>
    <property type="match status" value="1"/>
</dbReference>
<dbReference type="FunFam" id="1.10.8.270:FF:000014">
    <property type="entry name" value="Putative TBC1 domain family member 2B"/>
    <property type="match status" value="1"/>
</dbReference>
<dbReference type="PROSITE" id="PS50003">
    <property type="entry name" value="PH_DOMAIN"/>
    <property type="match status" value="1"/>
</dbReference>
<evidence type="ECO:0000313" key="7">
    <source>
        <dbReference type="EMBL" id="KAJ8417626.1"/>
    </source>
</evidence>
<dbReference type="GO" id="GO:0005096">
    <property type="term" value="F:GTPase activator activity"/>
    <property type="evidence" value="ECO:0007669"/>
    <property type="project" value="UniProtKB-KW"/>
</dbReference>
<feature type="compositionally biased region" description="Basic and acidic residues" evidence="4">
    <location>
        <begin position="263"/>
        <end position="274"/>
    </location>
</feature>
<reference evidence="7" key="1">
    <citation type="journal article" date="2023" name="Science">
        <title>Genome structures resolve the early diversification of teleost fishes.</title>
        <authorList>
            <person name="Parey E."/>
            <person name="Louis A."/>
            <person name="Montfort J."/>
            <person name="Bouchez O."/>
            <person name="Roques C."/>
            <person name="Iampietro C."/>
            <person name="Lluch J."/>
            <person name="Castinel A."/>
            <person name="Donnadieu C."/>
            <person name="Desvignes T."/>
            <person name="Floi Bucao C."/>
            <person name="Jouanno E."/>
            <person name="Wen M."/>
            <person name="Mejri S."/>
            <person name="Dirks R."/>
            <person name="Jansen H."/>
            <person name="Henkel C."/>
            <person name="Chen W.J."/>
            <person name="Zahm M."/>
            <person name="Cabau C."/>
            <person name="Klopp C."/>
            <person name="Thompson A.W."/>
            <person name="Robinson-Rechavi M."/>
            <person name="Braasch I."/>
            <person name="Lecointre G."/>
            <person name="Bobe J."/>
            <person name="Postlethwait J.H."/>
            <person name="Berthelot C."/>
            <person name="Roest Crollius H."/>
            <person name="Guiguen Y."/>
        </authorList>
    </citation>
    <scope>NUCLEOTIDE SEQUENCE</scope>
    <source>
        <strain evidence="7">NC1722</strain>
    </source>
</reference>
<proteinExistence type="predicted"/>
<dbReference type="Proteomes" id="UP001221898">
    <property type="component" value="Unassembled WGS sequence"/>
</dbReference>
<dbReference type="GO" id="GO:0005829">
    <property type="term" value="C:cytosol"/>
    <property type="evidence" value="ECO:0007669"/>
    <property type="project" value="UniProtKB-ARBA"/>
</dbReference>
<dbReference type="SMART" id="SM00233">
    <property type="entry name" value="PH"/>
    <property type="match status" value="1"/>
</dbReference>
<dbReference type="AlphaFoldDB" id="A0AAD7X1F9"/>
<dbReference type="FunFam" id="2.30.29.30:FF:000248">
    <property type="entry name" value="TBC1 domain family member 2A isoform X1"/>
    <property type="match status" value="1"/>
</dbReference>
<dbReference type="Pfam" id="PF00566">
    <property type="entry name" value="RabGAP-TBC"/>
    <property type="match status" value="1"/>
</dbReference>